<dbReference type="InterPro" id="IPR002711">
    <property type="entry name" value="HNH"/>
</dbReference>
<dbReference type="Proteomes" id="UP000277890">
    <property type="component" value="Unassembled WGS sequence"/>
</dbReference>
<evidence type="ECO:0000313" key="2">
    <source>
        <dbReference type="EMBL" id="RSJ85100.1"/>
    </source>
</evidence>
<name>A0A3R9LX93_STRCR</name>
<dbReference type="EMBL" id="RJPQ01000010">
    <property type="protein sequence ID" value="RSJ85100.1"/>
    <property type="molecule type" value="Genomic_DNA"/>
</dbReference>
<dbReference type="GO" id="GO:0008270">
    <property type="term" value="F:zinc ion binding"/>
    <property type="evidence" value="ECO:0007669"/>
    <property type="project" value="InterPro"/>
</dbReference>
<evidence type="ECO:0000313" key="3">
    <source>
        <dbReference type="Proteomes" id="UP000277890"/>
    </source>
</evidence>
<dbReference type="RefSeq" id="WP_125371798.1">
    <property type="nucleotide sequence ID" value="NZ_RJPO01000011.1"/>
</dbReference>
<sequence>MKDTKYEDLNKTLAAVGKAVFVNFYYDLKDSSISKDELAQKILLENPGSKSESQNFRIPRVRHIFELGQEKEALRIIIESKRVDPKAREKAKEILSKENIREDFQTERAEERQFIEHLNQEIQYDTTPREAPLIAERSQYIYPRKQYESKNALKRAQYLCEVDKMHFVFKRRNSPTNYTEPHHLIPLSAHRDFPGIDLDREQNIVSLCSNCHNLLHYGLEYKEVLYDLYRQRKALLEEIGINISLEQLLSYY</sequence>
<accession>A0A3R9LX93</accession>
<reference evidence="2 3" key="1">
    <citation type="submission" date="2018-11" db="EMBL/GenBank/DDBJ databases">
        <title>Species Designations Belie Phenotypic and Genotypic Heterogeneity in Oral Streptococci.</title>
        <authorList>
            <person name="Velsko I."/>
        </authorList>
    </citation>
    <scope>NUCLEOTIDE SEQUENCE [LARGE SCALE GENOMIC DNA]</scope>
    <source>
        <strain evidence="2 3">A54</strain>
    </source>
</reference>
<comment type="caution">
    <text evidence="2">The sequence shown here is derived from an EMBL/GenBank/DDBJ whole genome shotgun (WGS) entry which is preliminary data.</text>
</comment>
<dbReference type="GO" id="GO:0003676">
    <property type="term" value="F:nucleic acid binding"/>
    <property type="evidence" value="ECO:0007669"/>
    <property type="project" value="InterPro"/>
</dbReference>
<protein>
    <recommendedName>
        <fullName evidence="1">HNH domain-containing protein</fullName>
    </recommendedName>
</protein>
<dbReference type="AlphaFoldDB" id="A0A3R9LX93"/>
<dbReference type="Pfam" id="PF01844">
    <property type="entry name" value="HNH"/>
    <property type="match status" value="1"/>
</dbReference>
<dbReference type="CDD" id="cd00085">
    <property type="entry name" value="HNHc"/>
    <property type="match status" value="1"/>
</dbReference>
<gene>
    <name evidence="2" type="ORF">D8794_07860</name>
</gene>
<dbReference type="InterPro" id="IPR003615">
    <property type="entry name" value="HNH_nuc"/>
</dbReference>
<organism evidence="2 3">
    <name type="scientific">Streptococcus cristatus</name>
    <dbReference type="NCBI Taxonomy" id="45634"/>
    <lineage>
        <taxon>Bacteria</taxon>
        <taxon>Bacillati</taxon>
        <taxon>Bacillota</taxon>
        <taxon>Bacilli</taxon>
        <taxon>Lactobacillales</taxon>
        <taxon>Streptococcaceae</taxon>
        <taxon>Streptococcus</taxon>
    </lineage>
</organism>
<evidence type="ECO:0000259" key="1">
    <source>
        <dbReference type="Pfam" id="PF01844"/>
    </source>
</evidence>
<dbReference type="GO" id="GO:0004519">
    <property type="term" value="F:endonuclease activity"/>
    <property type="evidence" value="ECO:0007669"/>
    <property type="project" value="InterPro"/>
</dbReference>
<proteinExistence type="predicted"/>
<feature type="domain" description="HNH" evidence="1">
    <location>
        <begin position="177"/>
        <end position="216"/>
    </location>
</feature>